<evidence type="ECO:0000313" key="2">
    <source>
        <dbReference type="Proteomes" id="UP000828941"/>
    </source>
</evidence>
<gene>
    <name evidence="1" type="ORF">L6164_014849</name>
</gene>
<keyword evidence="2" id="KW-1185">Reference proteome</keyword>
<dbReference type="Proteomes" id="UP000828941">
    <property type="component" value="Chromosome 6"/>
</dbReference>
<reference evidence="1 2" key="1">
    <citation type="journal article" date="2022" name="DNA Res.">
        <title>Chromosomal-level genome assembly of the orchid tree Bauhinia variegata (Leguminosae; Cercidoideae) supports the allotetraploid origin hypothesis of Bauhinia.</title>
        <authorList>
            <person name="Zhong Y."/>
            <person name="Chen Y."/>
            <person name="Zheng D."/>
            <person name="Pang J."/>
            <person name="Liu Y."/>
            <person name="Luo S."/>
            <person name="Meng S."/>
            <person name="Qian L."/>
            <person name="Wei D."/>
            <person name="Dai S."/>
            <person name="Zhou R."/>
        </authorList>
    </citation>
    <scope>NUCLEOTIDE SEQUENCE [LARGE SCALE GENOMIC DNA]</scope>
    <source>
        <strain evidence="1">BV-YZ2020</strain>
    </source>
</reference>
<name>A0ACB9NIU7_BAUVA</name>
<accession>A0ACB9NIU7</accession>
<organism evidence="1 2">
    <name type="scientific">Bauhinia variegata</name>
    <name type="common">Purple orchid tree</name>
    <name type="synonym">Phanera variegata</name>
    <dbReference type="NCBI Taxonomy" id="167791"/>
    <lineage>
        <taxon>Eukaryota</taxon>
        <taxon>Viridiplantae</taxon>
        <taxon>Streptophyta</taxon>
        <taxon>Embryophyta</taxon>
        <taxon>Tracheophyta</taxon>
        <taxon>Spermatophyta</taxon>
        <taxon>Magnoliopsida</taxon>
        <taxon>eudicotyledons</taxon>
        <taxon>Gunneridae</taxon>
        <taxon>Pentapetalae</taxon>
        <taxon>rosids</taxon>
        <taxon>fabids</taxon>
        <taxon>Fabales</taxon>
        <taxon>Fabaceae</taxon>
        <taxon>Cercidoideae</taxon>
        <taxon>Cercideae</taxon>
        <taxon>Bauhiniinae</taxon>
        <taxon>Bauhinia</taxon>
    </lineage>
</organism>
<proteinExistence type="predicted"/>
<dbReference type="EMBL" id="CM039431">
    <property type="protein sequence ID" value="KAI4336310.1"/>
    <property type="molecule type" value="Genomic_DNA"/>
</dbReference>
<evidence type="ECO:0000313" key="1">
    <source>
        <dbReference type="EMBL" id="KAI4336310.1"/>
    </source>
</evidence>
<sequence length="541" mass="60354">MNNQTKNVPAPSYFGNAGTVPQSTPMSHPPHLLSQSQPQTQGASHFPGHFQLSEPQAQVLGPAQYAQAHTQVQSQAAHAQFQAHTQPMVTQLHNANTNTVTVNMTPSVSTPGSGSAKRATQKPPSRPPGSSNANPSSPFKTMELTLAARRKKRKLLEKQIPEKMAALLPESVLYTQLLEFEGQIDAALSRKKIDIQESVKNPPSAQKTLRVYVYNTFSNQTQTESERKDGEEPSWSLKLTGRILEDGKDPVVAGISKKSSHLYPKFSSFFKKITIYLDQSLYPDNHVILWDSARSPIQQDGFELKRKGDREFNAVVRIEMKYATEKFIVSAQLSKVLGIEVETRPRIIAALWHYIKSRKLQSPNDPSFFICDPPLQRAFGEEKIKFSMVSQKVSQHLSQPQPIHFEHKIKLSGNCPAGTACYDVLVDVPLTPQKDISAFLTSTERHKDIDACDEVISTAIKKIHEHRRRRAFFLGFSQSPAEFINILIASQSKDLKLVAGDASHTAEKERHSEFYTQPWLEDAVIRYLNRKTAGVDGPGSA</sequence>
<protein>
    <submittedName>
        <fullName evidence="1">Uncharacterized protein</fullName>
    </submittedName>
</protein>
<comment type="caution">
    <text evidence="1">The sequence shown here is derived from an EMBL/GenBank/DDBJ whole genome shotgun (WGS) entry which is preliminary data.</text>
</comment>